<evidence type="ECO:0000313" key="1">
    <source>
        <dbReference type="EMBL" id="CEG55698.1"/>
    </source>
</evidence>
<gene>
    <name evidence="1" type="ORF">LFA_0220</name>
</gene>
<keyword evidence="2" id="KW-1185">Reference proteome</keyword>
<dbReference type="Proteomes" id="UP000032430">
    <property type="component" value="Chromosome I"/>
</dbReference>
<dbReference type="STRING" id="1212491.LFA_0220"/>
<reference evidence="2" key="1">
    <citation type="submission" date="2014-09" db="EMBL/GenBank/DDBJ databases">
        <authorList>
            <person name="Gomez-Valero L."/>
        </authorList>
    </citation>
    <scope>NUCLEOTIDE SEQUENCE [LARGE SCALE GENOMIC DNA]</scope>
    <source>
        <strain evidence="2">ATCC700992</strain>
    </source>
</reference>
<proteinExistence type="predicted"/>
<organism evidence="1 2">
    <name type="scientific">Legionella fallonii LLAP-10</name>
    <dbReference type="NCBI Taxonomy" id="1212491"/>
    <lineage>
        <taxon>Bacteria</taxon>
        <taxon>Pseudomonadati</taxon>
        <taxon>Pseudomonadota</taxon>
        <taxon>Gammaproteobacteria</taxon>
        <taxon>Legionellales</taxon>
        <taxon>Legionellaceae</taxon>
        <taxon>Legionella</taxon>
    </lineage>
</organism>
<accession>A0A098FZN8</accession>
<name>A0A098FZN8_9GAMM</name>
<dbReference type="RefSeq" id="WP_045094531.1">
    <property type="nucleotide sequence ID" value="NZ_LN614827.1"/>
</dbReference>
<sequence length="99" mass="11462">MKPASQDEITLYCLMGEALCMVQHLKDAISHSITLTRDVKKLRSIPFEMANKHLDKYHSYTLGQAINLAKKEGIYPESLQQTLDNFLLERNWLVHKCML</sequence>
<dbReference type="EMBL" id="LN614827">
    <property type="protein sequence ID" value="CEG55698.1"/>
    <property type="molecule type" value="Genomic_DNA"/>
</dbReference>
<dbReference type="AlphaFoldDB" id="A0A098FZN8"/>
<evidence type="ECO:0000313" key="2">
    <source>
        <dbReference type="Proteomes" id="UP000032430"/>
    </source>
</evidence>
<protein>
    <submittedName>
        <fullName evidence="1">Uncharacterized protein</fullName>
    </submittedName>
</protein>
<dbReference type="OrthoDB" id="9157187at2"/>
<dbReference type="KEGG" id="lfa:LFA_0220"/>
<dbReference type="HOGENOM" id="CLU_2316808_0_0_6"/>